<evidence type="ECO:0000313" key="2">
    <source>
        <dbReference type="EMBL" id="ACZ10077.1"/>
    </source>
</evidence>
<dbReference type="PANTHER" id="PTHR39201:SF1">
    <property type="entry name" value="FLAVODOXIN-LIKE DOMAIN-CONTAINING PROTEIN"/>
    <property type="match status" value="1"/>
</dbReference>
<feature type="domain" description="Flavodoxin-like" evidence="1">
    <location>
        <begin position="5"/>
        <end position="160"/>
    </location>
</feature>
<evidence type="ECO:0000313" key="3">
    <source>
        <dbReference type="Proteomes" id="UP000000845"/>
    </source>
</evidence>
<proteinExistence type="predicted"/>
<name>D1APP3_SEBTE</name>
<dbReference type="Proteomes" id="UP000000845">
    <property type="component" value="Chromosome"/>
</dbReference>
<accession>D1APP3</accession>
<protein>
    <submittedName>
        <fullName evidence="2">Flavodoxin</fullName>
    </submittedName>
</protein>
<dbReference type="RefSeq" id="WP_012862659.1">
    <property type="nucleotide sequence ID" value="NC_013517.1"/>
</dbReference>
<dbReference type="InterPro" id="IPR029039">
    <property type="entry name" value="Flavoprotein-like_sf"/>
</dbReference>
<dbReference type="AlphaFoldDB" id="D1APP3"/>
<dbReference type="GO" id="GO:0010181">
    <property type="term" value="F:FMN binding"/>
    <property type="evidence" value="ECO:0007669"/>
    <property type="project" value="InterPro"/>
</dbReference>
<dbReference type="InterPro" id="IPR008254">
    <property type="entry name" value="Flavodoxin/NO_synth"/>
</dbReference>
<dbReference type="PANTHER" id="PTHR39201">
    <property type="entry name" value="EXPORTED PROTEIN-RELATED"/>
    <property type="match status" value="1"/>
</dbReference>
<reference evidence="2 3" key="2">
    <citation type="journal article" date="2010" name="Stand. Genomic Sci.">
        <title>Complete genome sequence of Sebaldella termitidis type strain (NCTC 11300).</title>
        <authorList>
            <person name="Harmon-Smith M."/>
            <person name="Celia L."/>
            <person name="Chertkov O."/>
            <person name="Lapidus A."/>
            <person name="Copeland A."/>
            <person name="Glavina Del Rio T."/>
            <person name="Nolan M."/>
            <person name="Lucas S."/>
            <person name="Tice H."/>
            <person name="Cheng J.F."/>
            <person name="Han C."/>
            <person name="Detter J.C."/>
            <person name="Bruce D."/>
            <person name="Goodwin L."/>
            <person name="Pitluck S."/>
            <person name="Pati A."/>
            <person name="Liolios K."/>
            <person name="Ivanova N."/>
            <person name="Mavromatis K."/>
            <person name="Mikhailova N."/>
            <person name="Chen A."/>
            <person name="Palaniappan K."/>
            <person name="Land M."/>
            <person name="Hauser L."/>
            <person name="Chang Y.J."/>
            <person name="Jeffries C.D."/>
            <person name="Brettin T."/>
            <person name="Goker M."/>
            <person name="Beck B."/>
            <person name="Bristow J."/>
            <person name="Eisen J.A."/>
            <person name="Markowitz V."/>
            <person name="Hugenholtz P."/>
            <person name="Kyrpides N.C."/>
            <person name="Klenk H.P."/>
            <person name="Chen F."/>
        </authorList>
    </citation>
    <scope>NUCLEOTIDE SEQUENCE [LARGE SCALE GENOMIC DNA]</scope>
    <source>
        <strain evidence="3">ATCC 33386 / NCTC 11300</strain>
    </source>
</reference>
<dbReference type="EMBL" id="CP001739">
    <property type="protein sequence ID" value="ACZ10077.1"/>
    <property type="molecule type" value="Genomic_DNA"/>
</dbReference>
<keyword evidence="3" id="KW-1185">Reference proteome</keyword>
<dbReference type="STRING" id="526218.Sterm_3236"/>
<reference evidence="3" key="1">
    <citation type="submission" date="2009-09" db="EMBL/GenBank/DDBJ databases">
        <title>The complete chromosome of Sebaldella termitidis ATCC 33386.</title>
        <authorList>
            <consortium name="US DOE Joint Genome Institute (JGI-PGF)"/>
            <person name="Lucas S."/>
            <person name="Copeland A."/>
            <person name="Lapidus A."/>
            <person name="Glavina del Rio T."/>
            <person name="Dalin E."/>
            <person name="Tice H."/>
            <person name="Bruce D."/>
            <person name="Goodwin L."/>
            <person name="Pitluck S."/>
            <person name="Kyrpides N."/>
            <person name="Mavromatis K."/>
            <person name="Ivanova N."/>
            <person name="Mikhailova N."/>
            <person name="Sims D."/>
            <person name="Meincke L."/>
            <person name="Brettin T."/>
            <person name="Detter J.C."/>
            <person name="Han C."/>
            <person name="Larimer F."/>
            <person name="Land M."/>
            <person name="Hauser L."/>
            <person name="Markowitz V."/>
            <person name="Cheng J.F."/>
            <person name="Hugenholtz P."/>
            <person name="Woyke T."/>
            <person name="Wu D."/>
            <person name="Eisen J.A."/>
        </authorList>
    </citation>
    <scope>NUCLEOTIDE SEQUENCE [LARGE SCALE GENOMIC DNA]</scope>
    <source>
        <strain evidence="3">ATCC 33386 / NCTC 11300</strain>
    </source>
</reference>
<dbReference type="Gene3D" id="3.40.50.360">
    <property type="match status" value="1"/>
</dbReference>
<dbReference type="eggNOG" id="COG0716">
    <property type="taxonomic scope" value="Bacteria"/>
</dbReference>
<evidence type="ECO:0000259" key="1">
    <source>
        <dbReference type="PROSITE" id="PS50902"/>
    </source>
</evidence>
<dbReference type="PROSITE" id="PS50902">
    <property type="entry name" value="FLAVODOXIN_LIKE"/>
    <property type="match status" value="1"/>
</dbReference>
<organism evidence="2 3">
    <name type="scientific">Sebaldella termitidis (strain ATCC 33386 / NCTC 11300)</name>
    <dbReference type="NCBI Taxonomy" id="526218"/>
    <lineage>
        <taxon>Bacteria</taxon>
        <taxon>Fusobacteriati</taxon>
        <taxon>Fusobacteriota</taxon>
        <taxon>Fusobacteriia</taxon>
        <taxon>Fusobacteriales</taxon>
        <taxon>Leptotrichiaceae</taxon>
        <taxon>Sebaldella</taxon>
    </lineage>
</organism>
<dbReference type="HOGENOM" id="CLU_068890_1_1_0"/>
<dbReference type="SUPFAM" id="SSF52218">
    <property type="entry name" value="Flavoproteins"/>
    <property type="match status" value="1"/>
</dbReference>
<gene>
    <name evidence="2" type="ordered locus">Sterm_3236</name>
</gene>
<sequence length="160" mass="17490">MSKKILTAYYSHSGNTGEIASYIQKQTNGALFEIIPAVPYPTGYNDVVRQAKIEIQSGKKPELKTKINDTESYDIIFVGSPNWWGTIAPPVAAFLSEHDFSAKTIVPFCTHGGGGYGSIFKDISLLCPNSNILEGFEVFGKGNGNISEKINLWLNEIGIK</sequence>
<dbReference type="Pfam" id="PF12682">
    <property type="entry name" value="Flavodoxin_4"/>
    <property type="match status" value="1"/>
</dbReference>
<dbReference type="KEGG" id="str:Sterm_3236"/>